<sequence length="159" mass="17407">MKACRSVYDLRRGHSWKSYNCNVVKGMLVHVAASSRISSAQGTFCGAGKDDDDSADELLQRFTPLPFRPYGRRLLPTTDTLPTHPPSRRAGRSHAPRRLLHDGTLRLTRPFKARRFGSAASLAGVLSLPRLRAPPPPRPCSQGDPRTAGRGGLVEARTP</sequence>
<feature type="region of interest" description="Disordered" evidence="1">
    <location>
        <begin position="69"/>
        <end position="95"/>
    </location>
</feature>
<feature type="region of interest" description="Disordered" evidence="1">
    <location>
        <begin position="127"/>
        <end position="159"/>
    </location>
</feature>
<name>A0A550CW26_9AGAR</name>
<organism evidence="2 3">
    <name type="scientific">Schizophyllum amplum</name>
    <dbReference type="NCBI Taxonomy" id="97359"/>
    <lineage>
        <taxon>Eukaryota</taxon>
        <taxon>Fungi</taxon>
        <taxon>Dikarya</taxon>
        <taxon>Basidiomycota</taxon>
        <taxon>Agaricomycotina</taxon>
        <taxon>Agaricomycetes</taxon>
        <taxon>Agaricomycetidae</taxon>
        <taxon>Agaricales</taxon>
        <taxon>Schizophyllaceae</taxon>
        <taxon>Schizophyllum</taxon>
    </lineage>
</organism>
<evidence type="ECO:0000313" key="2">
    <source>
        <dbReference type="EMBL" id="TRM68984.1"/>
    </source>
</evidence>
<accession>A0A550CW26</accession>
<gene>
    <name evidence="2" type="ORF">BD626DRAFT_472559</name>
</gene>
<evidence type="ECO:0000256" key="1">
    <source>
        <dbReference type="SAM" id="MobiDB-lite"/>
    </source>
</evidence>
<keyword evidence="3" id="KW-1185">Reference proteome</keyword>
<dbReference type="EMBL" id="VDMD01000001">
    <property type="protein sequence ID" value="TRM68984.1"/>
    <property type="molecule type" value="Genomic_DNA"/>
</dbReference>
<evidence type="ECO:0000313" key="3">
    <source>
        <dbReference type="Proteomes" id="UP000320762"/>
    </source>
</evidence>
<comment type="caution">
    <text evidence="2">The sequence shown here is derived from an EMBL/GenBank/DDBJ whole genome shotgun (WGS) entry which is preliminary data.</text>
</comment>
<dbReference type="Proteomes" id="UP000320762">
    <property type="component" value="Unassembled WGS sequence"/>
</dbReference>
<dbReference type="AlphaFoldDB" id="A0A550CW26"/>
<reference evidence="2 3" key="1">
    <citation type="journal article" date="2019" name="New Phytol.">
        <title>Comparative genomics reveals unique wood-decay strategies and fruiting body development in the Schizophyllaceae.</title>
        <authorList>
            <person name="Almasi E."/>
            <person name="Sahu N."/>
            <person name="Krizsan K."/>
            <person name="Balint B."/>
            <person name="Kovacs G.M."/>
            <person name="Kiss B."/>
            <person name="Cseklye J."/>
            <person name="Drula E."/>
            <person name="Henrissat B."/>
            <person name="Nagy I."/>
            <person name="Chovatia M."/>
            <person name="Adam C."/>
            <person name="LaButti K."/>
            <person name="Lipzen A."/>
            <person name="Riley R."/>
            <person name="Grigoriev I.V."/>
            <person name="Nagy L.G."/>
        </authorList>
    </citation>
    <scope>NUCLEOTIDE SEQUENCE [LARGE SCALE GENOMIC DNA]</scope>
    <source>
        <strain evidence="2 3">NL-1724</strain>
    </source>
</reference>
<feature type="compositionally biased region" description="Basic residues" evidence="1">
    <location>
        <begin position="86"/>
        <end position="95"/>
    </location>
</feature>
<protein>
    <submittedName>
        <fullName evidence="2">Uncharacterized protein</fullName>
    </submittedName>
</protein>
<proteinExistence type="predicted"/>